<dbReference type="Proteomes" id="UP000593567">
    <property type="component" value="Unassembled WGS sequence"/>
</dbReference>
<accession>A0A7J7KQ01</accession>
<keyword evidence="5" id="KW-0547">Nucleotide-binding</keyword>
<dbReference type="PANTHER" id="PTHR45703:SF1">
    <property type="entry name" value="DYNEINS HEAVY CHAIN"/>
    <property type="match status" value="1"/>
</dbReference>
<proteinExistence type="inferred from homology"/>
<evidence type="ECO:0000259" key="14">
    <source>
        <dbReference type="Pfam" id="PF08393"/>
    </source>
</evidence>
<keyword evidence="11" id="KW-0206">Cytoskeleton</keyword>
<feature type="domain" description="Dynein heavy chain linker" evidence="14">
    <location>
        <begin position="600"/>
        <end position="1007"/>
    </location>
</feature>
<organism evidence="16 17">
    <name type="scientific">Bugula neritina</name>
    <name type="common">Brown bryozoan</name>
    <name type="synonym">Sertularia neritina</name>
    <dbReference type="NCBI Taxonomy" id="10212"/>
    <lineage>
        <taxon>Eukaryota</taxon>
        <taxon>Metazoa</taxon>
        <taxon>Spiralia</taxon>
        <taxon>Lophotrochozoa</taxon>
        <taxon>Bryozoa</taxon>
        <taxon>Gymnolaemata</taxon>
        <taxon>Cheilostomatida</taxon>
        <taxon>Flustrina</taxon>
        <taxon>Buguloidea</taxon>
        <taxon>Bugulidae</taxon>
        <taxon>Bugula</taxon>
    </lineage>
</organism>
<dbReference type="EMBL" id="VXIV02000164">
    <property type="protein sequence ID" value="KAF6040218.1"/>
    <property type="molecule type" value="Genomic_DNA"/>
</dbReference>
<dbReference type="InterPro" id="IPR042222">
    <property type="entry name" value="Dynein_2_N"/>
</dbReference>
<dbReference type="Gene3D" id="1.10.8.710">
    <property type="match status" value="1"/>
</dbReference>
<evidence type="ECO:0000256" key="5">
    <source>
        <dbReference type="ARBA" id="ARBA00022741"/>
    </source>
</evidence>
<evidence type="ECO:0000256" key="11">
    <source>
        <dbReference type="ARBA" id="ARBA00023212"/>
    </source>
</evidence>
<dbReference type="InterPro" id="IPR027417">
    <property type="entry name" value="P-loop_NTPase"/>
</dbReference>
<feature type="domain" description="Dynein heavy chain hydrolytic ATP-binding dynein motor region" evidence="15">
    <location>
        <begin position="1133"/>
        <end position="1336"/>
    </location>
</feature>
<dbReference type="FunFam" id="1.20.58.1120:FF:000005">
    <property type="entry name" value="Dynein, axonemal, heavy chain 12"/>
    <property type="match status" value="1"/>
</dbReference>
<evidence type="ECO:0000256" key="1">
    <source>
        <dbReference type="ARBA" id="ARBA00004430"/>
    </source>
</evidence>
<dbReference type="GO" id="GO:0005874">
    <property type="term" value="C:microtubule"/>
    <property type="evidence" value="ECO:0007669"/>
    <property type="project" value="UniProtKB-KW"/>
</dbReference>
<evidence type="ECO:0000256" key="13">
    <source>
        <dbReference type="SAM" id="Coils"/>
    </source>
</evidence>
<evidence type="ECO:0000256" key="3">
    <source>
        <dbReference type="ARBA" id="ARBA00022490"/>
    </source>
</evidence>
<evidence type="ECO:0000313" key="16">
    <source>
        <dbReference type="EMBL" id="KAF6040218.1"/>
    </source>
</evidence>
<keyword evidence="10" id="KW-0505">Motor protein</keyword>
<dbReference type="Pfam" id="PF08393">
    <property type="entry name" value="DHC_N2"/>
    <property type="match status" value="1"/>
</dbReference>
<dbReference type="Gene3D" id="3.40.50.300">
    <property type="entry name" value="P-loop containing nucleotide triphosphate hydrolases"/>
    <property type="match status" value="1"/>
</dbReference>
<dbReference type="FunFam" id="3.40.50.300:FF:000063">
    <property type="entry name" value="dynein heavy chain 6, axonemal"/>
    <property type="match status" value="1"/>
</dbReference>
<gene>
    <name evidence="16" type="ORF">EB796_001432</name>
</gene>
<dbReference type="FunFam" id="1.10.287.2620:FF:000002">
    <property type="entry name" value="Dynein heavy chain 2, axonemal"/>
    <property type="match status" value="1"/>
</dbReference>
<keyword evidence="8 13" id="KW-0175">Coiled coil</keyword>
<dbReference type="Gene3D" id="1.20.58.1120">
    <property type="match status" value="1"/>
</dbReference>
<keyword evidence="7" id="KW-0243">Dynein</keyword>
<dbReference type="InterPro" id="IPR026983">
    <property type="entry name" value="DHC"/>
</dbReference>
<dbReference type="Gene3D" id="1.20.140.100">
    <property type="entry name" value="Dynein heavy chain, N-terminal domain 2"/>
    <property type="match status" value="1"/>
</dbReference>
<protein>
    <submittedName>
        <fullName evidence="16">Uncharacterized protein</fullName>
    </submittedName>
</protein>
<feature type="coiled-coil region" evidence="13">
    <location>
        <begin position="557"/>
        <end position="584"/>
    </location>
</feature>
<dbReference type="Pfam" id="PF12774">
    <property type="entry name" value="AAA_6"/>
    <property type="match status" value="1"/>
</dbReference>
<dbReference type="FunFam" id="3.20.180.20:FF:000003">
    <property type="entry name" value="Dynein heavy chain 12, axonemal"/>
    <property type="match status" value="1"/>
</dbReference>
<evidence type="ECO:0000256" key="12">
    <source>
        <dbReference type="ARBA" id="ARBA00023273"/>
    </source>
</evidence>
<evidence type="ECO:0000256" key="4">
    <source>
        <dbReference type="ARBA" id="ARBA00022701"/>
    </source>
</evidence>
<dbReference type="GO" id="GO:0045505">
    <property type="term" value="F:dynein intermediate chain binding"/>
    <property type="evidence" value="ECO:0007669"/>
    <property type="project" value="InterPro"/>
</dbReference>
<keyword evidence="9" id="KW-0969">Cilium</keyword>
<dbReference type="OrthoDB" id="5593012at2759"/>
<dbReference type="InterPro" id="IPR013602">
    <property type="entry name" value="Dynein_heavy_linker"/>
</dbReference>
<dbReference type="GO" id="GO:0005930">
    <property type="term" value="C:axoneme"/>
    <property type="evidence" value="ECO:0007669"/>
    <property type="project" value="UniProtKB-SubCell"/>
</dbReference>
<reference evidence="16" key="1">
    <citation type="submission" date="2020-06" db="EMBL/GenBank/DDBJ databases">
        <title>Draft genome of Bugula neritina, a colonial animal packing powerful symbionts and potential medicines.</title>
        <authorList>
            <person name="Rayko M."/>
        </authorList>
    </citation>
    <scope>NUCLEOTIDE SEQUENCE [LARGE SCALE GENOMIC DNA]</scope>
    <source>
        <strain evidence="16">Kwan_BN1</strain>
    </source>
</reference>
<dbReference type="InterPro" id="IPR043157">
    <property type="entry name" value="Dynein_AAA1S"/>
</dbReference>
<evidence type="ECO:0000256" key="8">
    <source>
        <dbReference type="ARBA" id="ARBA00023054"/>
    </source>
</evidence>
<comment type="similarity">
    <text evidence="2">Belongs to the dynein heavy chain family.</text>
</comment>
<keyword evidence="3" id="KW-0963">Cytoplasm</keyword>
<dbReference type="GO" id="GO:0005524">
    <property type="term" value="F:ATP binding"/>
    <property type="evidence" value="ECO:0007669"/>
    <property type="project" value="UniProtKB-KW"/>
</dbReference>
<name>A0A7J7KQ01_BUGNE</name>
<dbReference type="PANTHER" id="PTHR45703">
    <property type="entry name" value="DYNEIN HEAVY CHAIN"/>
    <property type="match status" value="1"/>
</dbReference>
<evidence type="ECO:0000256" key="9">
    <source>
        <dbReference type="ARBA" id="ARBA00023069"/>
    </source>
</evidence>
<dbReference type="GO" id="GO:0051959">
    <property type="term" value="F:dynein light intermediate chain binding"/>
    <property type="evidence" value="ECO:0007669"/>
    <property type="project" value="InterPro"/>
</dbReference>
<keyword evidence="4" id="KW-0493">Microtubule</keyword>
<evidence type="ECO:0000256" key="7">
    <source>
        <dbReference type="ARBA" id="ARBA00023017"/>
    </source>
</evidence>
<dbReference type="InterPro" id="IPR035699">
    <property type="entry name" value="AAA_6"/>
</dbReference>
<comment type="subcellular location">
    <subcellularLocation>
        <location evidence="1">Cytoplasm</location>
        <location evidence="1">Cytoskeleton</location>
        <location evidence="1">Cilium axoneme</location>
    </subcellularLocation>
</comment>
<evidence type="ECO:0000313" key="17">
    <source>
        <dbReference type="Proteomes" id="UP000593567"/>
    </source>
</evidence>
<comment type="caution">
    <text evidence="16">The sequence shown here is derived from an EMBL/GenBank/DDBJ whole genome shotgun (WGS) entry which is preliminary data.</text>
</comment>
<sequence length="1348" mass="155329">MVAPLQTHWIESMYQYIPRHLLTNFPSATEDFLQEMKDDYNFAVRRAILDYVLLDKEEQDRVGVNLPPKPSHCAGRFEFPWQDRMEDMREFMANQVYTTHPVLIQLLNHYEKNYADFRLIDIKKLIKSIPLTMESLIKLMKESCDGATSALNQKWISECCAIINDNRERIEDWMPHDTVTRAEKMDEFFNCVASLMSDLVRRTVERSLRDLVDMMKTYADGNDYEGDYHIFRGLAVPQLKQLCTIFLVADYEKEQVMISPCSEDFITAMEELVDYIVKSVSDLPRLETLLFQPVDGLKTKRISSVQLHEEVVLSAKAAIKKVLEANHLGPSKYVSIYEPYQYLLTKHADDTINKYISKGRSLREFIKEIERLKDMAHKICCLPPYAPMHFYLVDCTRLHQSLESRCKTLFGRLIEDVVERSRKFNKGICDSYDTIVKVITEVPEDTTKLVKLIKYVEDLDGKDFLVIKQKLEVASQNLLFLMEYALLSDSDIISNNTTFRWSNKITAIVKNSEGQLQKQFDACVSRLTKTKKKFYERIDVVAKRIKDFSSKSNMSDAETHVKELDDIQQELDSLNAEKMRINREESLLNLESQANDFILNDLAARKEPFDKLWSNAVYFHQQHEKWMSGPLLQVNAEEVEEEVQNLWRTAYKLTKQFHQPEFRYPLKASRTIKQKLETFKINMPLITCLCNPGLKDRHWDMMSEKVGHNLKPQEDTPLSDMLGLNLEKHLEELNAVSAQASKEFALENALKKMRKDWENMFFTFIPYKETGVSILSAFDDIQVLLDDHIVKATTMKGSPFIAPFEQEINEWDLKLRRMRDILESWLKVQAAWLYLEPIFGSADIRRQIPVEGKMFEEVDNHWRTIMENAIADTKALVVVSQDQMLEKLQNSEAMLDDINKGLNNYLEKKRLFFPRFFFLSNDELLEILSETKDPLRVQPHLKKCFEGIAQLTFNSDTIITAMQSAEEEQVQFCQTINPAESKGLVEQWLVQVERVMKLSLREVTSQAVEAYVKNVRTEWVLNWPGQVVLAASTIHWTGEVTEAINKSTLESYLKRSNQDIDNTVRLVRGKLSKMARTTLGALIVIDVHARDVVDMLRKEKVTSPTDFSWISQLRYYWESRSVMVRMITTTVPYGYEYLGNSGRLVITPLTDRCYRTLMGALLLNLGGAPEGPAGTGKTETCKDLAKAVAKQCVVFNCSDGLDYKAMGKFFKGLAQAGAWACFDEFNRIELEVLSVIAQQVQSIQRAIAEKRETFEFEGTVLSLDPSCTIFITMNPGYAGRAELPDNLKVLFRTVAMMVPDYAMIGEISLYSMGFVDARSLAIKIVATYTLCSEQVRISQLVLLHLPAV</sequence>
<keyword evidence="12" id="KW-0966">Cell projection</keyword>
<evidence type="ECO:0000256" key="10">
    <source>
        <dbReference type="ARBA" id="ARBA00023175"/>
    </source>
</evidence>
<evidence type="ECO:0000256" key="2">
    <source>
        <dbReference type="ARBA" id="ARBA00008887"/>
    </source>
</evidence>
<keyword evidence="6" id="KW-0067">ATP-binding</keyword>
<dbReference type="Gene3D" id="1.10.287.2620">
    <property type="match status" value="1"/>
</dbReference>
<dbReference type="GO" id="GO:0030286">
    <property type="term" value="C:dynein complex"/>
    <property type="evidence" value="ECO:0007669"/>
    <property type="project" value="UniProtKB-KW"/>
</dbReference>
<dbReference type="InterPro" id="IPR042228">
    <property type="entry name" value="Dynein_linker_3"/>
</dbReference>
<dbReference type="GO" id="GO:0007018">
    <property type="term" value="P:microtubule-based movement"/>
    <property type="evidence" value="ECO:0007669"/>
    <property type="project" value="InterPro"/>
</dbReference>
<keyword evidence="17" id="KW-1185">Reference proteome</keyword>
<dbReference type="Gene3D" id="3.20.180.20">
    <property type="entry name" value="Dynein heavy chain, N-terminal domain 2"/>
    <property type="match status" value="1"/>
</dbReference>
<dbReference type="FunFam" id="1.20.140.100:FF:000004">
    <property type="entry name" value="Dynein axonemal heavy chain 6"/>
    <property type="match status" value="1"/>
</dbReference>
<evidence type="ECO:0000259" key="15">
    <source>
        <dbReference type="Pfam" id="PF12774"/>
    </source>
</evidence>
<evidence type="ECO:0000256" key="6">
    <source>
        <dbReference type="ARBA" id="ARBA00022840"/>
    </source>
</evidence>
<dbReference type="SUPFAM" id="SSF52540">
    <property type="entry name" value="P-loop containing nucleoside triphosphate hydrolases"/>
    <property type="match status" value="1"/>
</dbReference>